<keyword evidence="1" id="KW-1133">Transmembrane helix</keyword>
<comment type="caution">
    <text evidence="2">The sequence shown here is derived from an EMBL/GenBank/DDBJ whole genome shotgun (WGS) entry which is preliminary data.</text>
</comment>
<sequence length="132" mass="14340">MNFDPSQSGQRRVTWLTLFASTGTLVCCALPILFVSLGLGATVAAITSTAPFLVSLAMHKAWVFAGSGLMLLVSGWLLYRPGRACPSDPELGRLCERADRWNRRIHGISAAVWSIGFFAAYLALPIRTWLGV</sequence>
<name>A0A8I1AQV3_BURCE</name>
<gene>
    <name evidence="2" type="ORF">JAO13_06590</name>
</gene>
<evidence type="ECO:0000256" key="1">
    <source>
        <dbReference type="SAM" id="Phobius"/>
    </source>
</evidence>
<organism evidence="2 3">
    <name type="scientific">Burkholderia cepacia</name>
    <name type="common">Pseudomonas cepacia</name>
    <dbReference type="NCBI Taxonomy" id="292"/>
    <lineage>
        <taxon>Bacteria</taxon>
        <taxon>Pseudomonadati</taxon>
        <taxon>Pseudomonadota</taxon>
        <taxon>Betaproteobacteria</taxon>
        <taxon>Burkholderiales</taxon>
        <taxon>Burkholderiaceae</taxon>
        <taxon>Burkholderia</taxon>
        <taxon>Burkholderia cepacia complex</taxon>
    </lineage>
</organism>
<evidence type="ECO:0000313" key="2">
    <source>
        <dbReference type="EMBL" id="MBH9696108.1"/>
    </source>
</evidence>
<keyword evidence="1" id="KW-0812">Transmembrane</keyword>
<evidence type="ECO:0000313" key="3">
    <source>
        <dbReference type="Proteomes" id="UP000645612"/>
    </source>
</evidence>
<dbReference type="Proteomes" id="UP000645612">
    <property type="component" value="Unassembled WGS sequence"/>
</dbReference>
<dbReference type="EMBL" id="JAEDXG010000004">
    <property type="protein sequence ID" value="MBH9696108.1"/>
    <property type="molecule type" value="Genomic_DNA"/>
</dbReference>
<dbReference type="AlphaFoldDB" id="A0A8I1AQV3"/>
<keyword evidence="1" id="KW-0472">Membrane</keyword>
<protein>
    <recommendedName>
        <fullName evidence="4">Mercuric transport protein MerT</fullName>
    </recommendedName>
</protein>
<feature type="transmembrane region" description="Helical" evidence="1">
    <location>
        <begin position="61"/>
        <end position="79"/>
    </location>
</feature>
<feature type="transmembrane region" description="Helical" evidence="1">
    <location>
        <begin position="110"/>
        <end position="130"/>
    </location>
</feature>
<accession>A0A8I1AQV3</accession>
<proteinExistence type="predicted"/>
<evidence type="ECO:0008006" key="4">
    <source>
        <dbReference type="Google" id="ProtNLM"/>
    </source>
</evidence>
<reference evidence="2" key="1">
    <citation type="submission" date="2020-12" db="EMBL/GenBank/DDBJ databases">
        <title>Burkholderia cepacia complex in Mexico.</title>
        <authorList>
            <person name="Estrada P."/>
        </authorList>
    </citation>
    <scope>NUCLEOTIDE SEQUENCE</scope>
    <source>
        <strain evidence="2">871</strain>
    </source>
</reference>
<feature type="transmembrane region" description="Helical" evidence="1">
    <location>
        <begin position="12"/>
        <end position="41"/>
    </location>
</feature>
<dbReference type="RefSeq" id="WP_182594323.1">
    <property type="nucleotide sequence ID" value="NZ_JAEDXF010000004.1"/>
</dbReference>